<gene>
    <name evidence="2" type="ORF">HUK68_13210</name>
</gene>
<feature type="transmembrane region" description="Helical" evidence="1">
    <location>
        <begin position="45"/>
        <end position="65"/>
    </location>
</feature>
<dbReference type="EMBL" id="CP054840">
    <property type="protein sequence ID" value="QKV55051.1"/>
    <property type="molecule type" value="Genomic_DNA"/>
</dbReference>
<feature type="transmembrane region" description="Helical" evidence="1">
    <location>
        <begin position="103"/>
        <end position="123"/>
    </location>
</feature>
<dbReference type="PANTHER" id="PTHR34989">
    <property type="entry name" value="PROTEIN HDED"/>
    <property type="match status" value="1"/>
</dbReference>
<keyword evidence="1" id="KW-1133">Transmembrane helix</keyword>
<dbReference type="Pfam" id="PF03729">
    <property type="entry name" value="DUF308"/>
    <property type="match status" value="1"/>
</dbReference>
<feature type="transmembrane region" description="Helical" evidence="1">
    <location>
        <begin position="135"/>
        <end position="153"/>
    </location>
</feature>
<evidence type="ECO:0000313" key="2">
    <source>
        <dbReference type="EMBL" id="QKV55051.1"/>
    </source>
</evidence>
<keyword evidence="1" id="KW-0472">Membrane</keyword>
<keyword evidence="1" id="KW-0812">Transmembrane</keyword>
<dbReference type="RefSeq" id="WP_175505840.1">
    <property type="nucleotide sequence ID" value="NZ_CP054840.1"/>
</dbReference>
<organism evidence="2 3">
    <name type="scientific">Comamonas antarctica</name>
    <dbReference type="NCBI Taxonomy" id="2743470"/>
    <lineage>
        <taxon>Bacteria</taxon>
        <taxon>Pseudomonadati</taxon>
        <taxon>Pseudomonadota</taxon>
        <taxon>Betaproteobacteria</taxon>
        <taxon>Burkholderiales</taxon>
        <taxon>Comamonadaceae</taxon>
        <taxon>Comamonas</taxon>
    </lineage>
</organism>
<feature type="transmembrane region" description="Helical" evidence="1">
    <location>
        <begin position="159"/>
        <end position="182"/>
    </location>
</feature>
<name>A0A6N1X6S9_9BURK</name>
<protein>
    <submittedName>
        <fullName evidence="2">HdeD family acid-resistance protein</fullName>
    </submittedName>
</protein>
<keyword evidence="3" id="KW-1185">Reference proteome</keyword>
<feature type="transmembrane region" description="Helical" evidence="1">
    <location>
        <begin position="77"/>
        <end position="97"/>
    </location>
</feature>
<dbReference type="KEGG" id="aant:HUK68_13210"/>
<dbReference type="Proteomes" id="UP000509579">
    <property type="component" value="Chromosome"/>
</dbReference>
<dbReference type="InterPro" id="IPR052712">
    <property type="entry name" value="Acid_resist_chaperone_HdeD"/>
</dbReference>
<evidence type="ECO:0000256" key="1">
    <source>
        <dbReference type="SAM" id="Phobius"/>
    </source>
</evidence>
<accession>A0A6N1X6S9</accession>
<dbReference type="PANTHER" id="PTHR34989:SF1">
    <property type="entry name" value="PROTEIN HDED"/>
    <property type="match status" value="1"/>
</dbReference>
<dbReference type="InterPro" id="IPR005325">
    <property type="entry name" value="DUF308_memb"/>
</dbReference>
<sequence>MSLNAANIEQRVLEHMHKEWGWIALRGLCALIFGLLALVMPAATLAVLVLLWGAYALVDGVLALVAGVRIREHGKPLWPLIIVGLVGIAAGIVTFFWPGVTALTLIFIIGSWAIAIGVFQIMAAIRLRKQIQGEWLHALSGLLSIVFGLLVVLRPGAGAIALTWLIGWFAICFGVLLLVLAFRLRKQPV</sequence>
<dbReference type="AlphaFoldDB" id="A0A6N1X6S9"/>
<proteinExistence type="predicted"/>
<dbReference type="GO" id="GO:0005886">
    <property type="term" value="C:plasma membrane"/>
    <property type="evidence" value="ECO:0007669"/>
    <property type="project" value="TreeGrafter"/>
</dbReference>
<evidence type="ECO:0000313" key="3">
    <source>
        <dbReference type="Proteomes" id="UP000509579"/>
    </source>
</evidence>
<feature type="transmembrane region" description="Helical" evidence="1">
    <location>
        <begin position="20"/>
        <end position="39"/>
    </location>
</feature>
<reference evidence="2 3" key="1">
    <citation type="submission" date="2020-06" db="EMBL/GenBank/DDBJ databases">
        <title>Acidovorax antarctica sp. nov., isolated from Corinth ice sheet soil, Antarctic Fields Peninsula.</title>
        <authorList>
            <person name="Xu Q."/>
            <person name="Peng F."/>
        </authorList>
    </citation>
    <scope>NUCLEOTIDE SEQUENCE [LARGE SCALE GENOMIC DNA]</scope>
    <source>
        <strain evidence="2 3">16-35-5</strain>
    </source>
</reference>